<organism evidence="2 4">
    <name type="scientific">Bacillus glycinifermentans</name>
    <dbReference type="NCBI Taxonomy" id="1664069"/>
    <lineage>
        <taxon>Bacteria</taxon>
        <taxon>Bacillati</taxon>
        <taxon>Bacillota</taxon>
        <taxon>Bacilli</taxon>
        <taxon>Bacillales</taxon>
        <taxon>Bacillaceae</taxon>
        <taxon>Bacillus</taxon>
    </lineage>
</organism>
<accession>A0A0J6EAL9</accession>
<dbReference type="RefSeq" id="WP_048354733.1">
    <property type="nucleotide sequence ID" value="NZ_CP023481.1"/>
</dbReference>
<gene>
    <name evidence="2" type="ORF">AB447_202270</name>
    <name evidence="3" type="ORF">P8828_16445</name>
</gene>
<evidence type="ECO:0000256" key="1">
    <source>
        <dbReference type="SAM" id="SignalP"/>
    </source>
</evidence>
<keyword evidence="5" id="KW-1185">Reference proteome</keyword>
<evidence type="ECO:0000313" key="3">
    <source>
        <dbReference type="EMBL" id="MEC0486383.1"/>
    </source>
</evidence>
<dbReference type="EMBL" id="JARRTL010000016">
    <property type="protein sequence ID" value="MEC0486383.1"/>
    <property type="molecule type" value="Genomic_DNA"/>
</dbReference>
<evidence type="ECO:0000313" key="4">
    <source>
        <dbReference type="Proteomes" id="UP000036168"/>
    </source>
</evidence>
<accession>A0A0J6EIZ1</accession>
<protein>
    <submittedName>
        <fullName evidence="2">Uncharacterized protein</fullName>
    </submittedName>
</protein>
<dbReference type="Proteomes" id="UP001341297">
    <property type="component" value="Unassembled WGS sequence"/>
</dbReference>
<name>A0A0J6EAL9_9BACI</name>
<reference evidence="2 4" key="1">
    <citation type="journal article" date="2015" name="Int. J. Syst. Evol. Microbiol.">
        <title>Bacillus glycinifermentans sp. nov., isolated from fermented soybean paste.</title>
        <authorList>
            <person name="Kim S.J."/>
            <person name="Dunlap C.A."/>
            <person name="Kwon S.W."/>
            <person name="Rooney A.P."/>
        </authorList>
    </citation>
    <scope>NUCLEOTIDE SEQUENCE [LARGE SCALE GENOMIC DNA]</scope>
    <source>
        <strain evidence="2 4">GO-13</strain>
    </source>
</reference>
<dbReference type="Proteomes" id="UP000036168">
    <property type="component" value="Unassembled WGS sequence"/>
</dbReference>
<evidence type="ECO:0000313" key="5">
    <source>
        <dbReference type="Proteomes" id="UP001341297"/>
    </source>
</evidence>
<reference evidence="3 5" key="3">
    <citation type="submission" date="2023-03" db="EMBL/GenBank/DDBJ databases">
        <title>Agriculturally important microbes genome sequencing.</title>
        <authorList>
            <person name="Dunlap C."/>
        </authorList>
    </citation>
    <scope>NUCLEOTIDE SEQUENCE [LARGE SCALE GENOMIC DNA]</scope>
    <source>
        <strain evidence="3 5">CBP-3203</strain>
    </source>
</reference>
<dbReference type="AlphaFoldDB" id="A0A0J6EAL9"/>
<dbReference type="OrthoDB" id="2938545at2"/>
<feature type="chain" id="PRO_5013454953" evidence="1">
    <location>
        <begin position="27"/>
        <end position="157"/>
    </location>
</feature>
<evidence type="ECO:0000313" key="2">
    <source>
        <dbReference type="EMBL" id="KRT94137.1"/>
    </source>
</evidence>
<proteinExistence type="predicted"/>
<dbReference type="PATRIC" id="fig|1664069.3.peg.589"/>
<reference evidence="2" key="2">
    <citation type="submission" date="2015-10" db="EMBL/GenBank/DDBJ databases">
        <authorList>
            <person name="Gilbert D.G."/>
        </authorList>
    </citation>
    <scope>NUCLEOTIDE SEQUENCE</scope>
    <source>
        <strain evidence="2">GO-13</strain>
    </source>
</reference>
<dbReference type="EMBL" id="LECW02000012">
    <property type="protein sequence ID" value="KRT94137.1"/>
    <property type="molecule type" value="Genomic_DNA"/>
</dbReference>
<sequence length="157" mass="16653">MKLKQAGVSLLAASALALSIGGAASAAEQAPSKPLHVSDIKLMGIETVGEWNKSISTTGGEVILDTVLYKYNTVMSISGYQEAQGTAARVRYQIRERVNSSEVGPVLGYIDVTNVNGYFSREFATNILTAGKTYVLQAVNNTSAPVSIKGNAVVYYD</sequence>
<feature type="signal peptide" evidence="1">
    <location>
        <begin position="1"/>
        <end position="26"/>
    </location>
</feature>
<keyword evidence="1" id="KW-0732">Signal</keyword>
<comment type="caution">
    <text evidence="2">The sequence shown here is derived from an EMBL/GenBank/DDBJ whole genome shotgun (WGS) entry which is preliminary data.</text>
</comment>